<sequence>MRDEVYVLNLCDGVLHSPSERQHRFAFLLGDTGRKLPVDAYYPRLALVIEYHERQHSEAVPFFDRRLTVSGVPRGLQRAIYDQRRRDVLPQHGIQLVEFSVKEFARQGRRLRRREVEDIEVIRQKLEHYIRHVG</sequence>
<reference evidence="1 2" key="1">
    <citation type="submission" date="2017-07" db="EMBL/GenBank/DDBJ databases">
        <title>Thauera sp. KNDSS-Mac4 genome sequence and assembly.</title>
        <authorList>
            <person name="Mayilraj S."/>
        </authorList>
    </citation>
    <scope>NUCLEOTIDE SEQUENCE [LARGE SCALE GENOMIC DNA]</scope>
    <source>
        <strain evidence="1 2">KNDSS-Mac4</strain>
    </source>
</reference>
<dbReference type="Proteomes" id="UP000215181">
    <property type="component" value="Unassembled WGS sequence"/>
</dbReference>
<dbReference type="AlphaFoldDB" id="A0A235EV51"/>
<keyword evidence="2" id="KW-1185">Reference proteome</keyword>
<evidence type="ECO:0000313" key="1">
    <source>
        <dbReference type="EMBL" id="OYD52912.1"/>
    </source>
</evidence>
<accession>A0A235EV51</accession>
<organism evidence="1 2">
    <name type="scientific">Thauera propionica</name>
    <dbReference type="NCBI Taxonomy" id="2019431"/>
    <lineage>
        <taxon>Bacteria</taxon>
        <taxon>Pseudomonadati</taxon>
        <taxon>Pseudomonadota</taxon>
        <taxon>Betaproteobacteria</taxon>
        <taxon>Rhodocyclales</taxon>
        <taxon>Zoogloeaceae</taxon>
        <taxon>Thauera</taxon>
    </lineage>
</organism>
<dbReference type="RefSeq" id="WP_094269335.1">
    <property type="nucleotide sequence ID" value="NZ_NOIH01000025.1"/>
</dbReference>
<dbReference type="OrthoDB" id="1093631at2"/>
<comment type="caution">
    <text evidence="1">The sequence shown here is derived from an EMBL/GenBank/DDBJ whole genome shotgun (WGS) entry which is preliminary data.</text>
</comment>
<evidence type="ECO:0000313" key="2">
    <source>
        <dbReference type="Proteomes" id="UP000215181"/>
    </source>
</evidence>
<dbReference type="EMBL" id="NOIH01000025">
    <property type="protein sequence ID" value="OYD52912.1"/>
    <property type="molecule type" value="Genomic_DNA"/>
</dbReference>
<proteinExistence type="predicted"/>
<protein>
    <submittedName>
        <fullName evidence="1">Uncharacterized protein</fullName>
    </submittedName>
</protein>
<gene>
    <name evidence="1" type="ORF">CGK74_15465</name>
</gene>
<name>A0A235EV51_9RHOO</name>